<feature type="non-terminal residue" evidence="1">
    <location>
        <position position="1"/>
    </location>
</feature>
<keyword evidence="2" id="KW-1185">Reference proteome</keyword>
<reference evidence="1 2" key="1">
    <citation type="journal article" date="2020" name="IScience">
        <title>Genome Sequencing of the Endangered Kingdonia uniflora (Circaeasteraceae, Ranunculales) Reveals Potential Mechanisms of Evolutionary Specialization.</title>
        <authorList>
            <person name="Sun Y."/>
            <person name="Deng T."/>
            <person name="Zhang A."/>
            <person name="Moore M.J."/>
            <person name="Landis J.B."/>
            <person name="Lin N."/>
            <person name="Zhang H."/>
            <person name="Zhang X."/>
            <person name="Huang J."/>
            <person name="Zhang X."/>
            <person name="Sun H."/>
            <person name="Wang H."/>
        </authorList>
    </citation>
    <scope>NUCLEOTIDE SEQUENCE [LARGE SCALE GENOMIC DNA]</scope>
    <source>
        <strain evidence="1">TB1705</strain>
        <tissue evidence="1">Leaf</tissue>
    </source>
</reference>
<accession>A0A7J7LCH1</accession>
<dbReference type="AlphaFoldDB" id="A0A7J7LCH1"/>
<gene>
    <name evidence="1" type="ORF">GIB67_014558</name>
</gene>
<proteinExistence type="predicted"/>
<sequence length="247" mass="27982">MLNWFRLLQFTLVKIEVEIHVCRNFFSTKAMIGEFHQICTDKPNTRDVIEVAPKMHKDSVGSKIIPASAFVPELRLDSAVKNKESNQQISVKSSDALILFSPSIKRCGGSLDVVVVSIFVDSDHDLIVTKMYYKKCLEFMKLVEEFYRAYRALTKRYDHATRALRQAHHTIVEVFPNQVPLILTDDSPSGLSNTDIEPYTPEMSHFDTDDLSYKRTYLGASSTSASGSMLDLIFSTTSTVLLRCLRS</sequence>
<dbReference type="InterPro" id="IPR051861">
    <property type="entry name" value="NET_actin-binding_domain"/>
</dbReference>
<dbReference type="GO" id="GO:0005886">
    <property type="term" value="C:plasma membrane"/>
    <property type="evidence" value="ECO:0007669"/>
    <property type="project" value="TreeGrafter"/>
</dbReference>
<name>A0A7J7LCH1_9MAGN</name>
<dbReference type="GO" id="GO:0051015">
    <property type="term" value="F:actin filament binding"/>
    <property type="evidence" value="ECO:0007669"/>
    <property type="project" value="TreeGrafter"/>
</dbReference>
<organism evidence="1 2">
    <name type="scientific">Kingdonia uniflora</name>
    <dbReference type="NCBI Taxonomy" id="39325"/>
    <lineage>
        <taxon>Eukaryota</taxon>
        <taxon>Viridiplantae</taxon>
        <taxon>Streptophyta</taxon>
        <taxon>Embryophyta</taxon>
        <taxon>Tracheophyta</taxon>
        <taxon>Spermatophyta</taxon>
        <taxon>Magnoliopsida</taxon>
        <taxon>Ranunculales</taxon>
        <taxon>Circaeasteraceae</taxon>
        <taxon>Kingdonia</taxon>
    </lineage>
</organism>
<dbReference type="PANTHER" id="PTHR32258">
    <property type="entry name" value="PROTEIN NETWORKED 4A"/>
    <property type="match status" value="1"/>
</dbReference>
<dbReference type="OrthoDB" id="10255522at2759"/>
<protein>
    <submittedName>
        <fullName evidence="1">Uncharacterized protein</fullName>
    </submittedName>
</protein>
<evidence type="ECO:0000313" key="1">
    <source>
        <dbReference type="EMBL" id="KAF6140315.1"/>
    </source>
</evidence>
<evidence type="ECO:0000313" key="2">
    <source>
        <dbReference type="Proteomes" id="UP000541444"/>
    </source>
</evidence>
<dbReference type="Proteomes" id="UP000541444">
    <property type="component" value="Unassembled WGS sequence"/>
</dbReference>
<dbReference type="EMBL" id="JACGCM010002393">
    <property type="protein sequence ID" value="KAF6140315.1"/>
    <property type="molecule type" value="Genomic_DNA"/>
</dbReference>
<dbReference type="PANTHER" id="PTHR32258:SF6">
    <property type="entry name" value="PROTEIN NETWORKED 1A"/>
    <property type="match status" value="1"/>
</dbReference>
<comment type="caution">
    <text evidence="1">The sequence shown here is derived from an EMBL/GenBank/DDBJ whole genome shotgun (WGS) entry which is preliminary data.</text>
</comment>